<name>A0A4R7I351_9ACTN</name>
<dbReference type="Pfam" id="PF06475">
    <property type="entry name" value="Glycolipid_bind"/>
    <property type="match status" value="1"/>
</dbReference>
<dbReference type="AlphaFoldDB" id="A0A4R7I351"/>
<sequence length="185" mass="19911">MAGGTVLWTSDELGSAEHCSLDVGGAGATLAGTTVLPFEGRPAHIRFSVTTDPQWRTRSVDVEIVGHRSITVVMRVDDGAWSVDGVARPDLAGCVDADLGWTPATNTLPIRRLGLDVGESAELTAAWLRFPDLVVVPSRQRYVREGAHAWRYLSGDHDFALETNAHGLVTRYGDDLWVATATADT</sequence>
<evidence type="ECO:0000313" key="2">
    <source>
        <dbReference type="Proteomes" id="UP000294558"/>
    </source>
</evidence>
<reference evidence="1 2" key="1">
    <citation type="submission" date="2019-03" db="EMBL/GenBank/DDBJ databases">
        <title>Sequencing the genomes of 1000 actinobacteria strains.</title>
        <authorList>
            <person name="Klenk H.-P."/>
        </authorList>
    </citation>
    <scope>NUCLEOTIDE SEQUENCE [LARGE SCALE GENOMIC DNA]</scope>
    <source>
        <strain evidence="1 2">DSM 18936</strain>
    </source>
</reference>
<dbReference type="EMBL" id="SOAU01000001">
    <property type="protein sequence ID" value="TDT16973.1"/>
    <property type="molecule type" value="Genomic_DNA"/>
</dbReference>
<protein>
    <recommendedName>
        <fullName evidence="3">Glycolipid-binding protein</fullName>
    </recommendedName>
</protein>
<evidence type="ECO:0000313" key="1">
    <source>
        <dbReference type="EMBL" id="TDT16973.1"/>
    </source>
</evidence>
<evidence type="ECO:0008006" key="3">
    <source>
        <dbReference type="Google" id="ProtNLM"/>
    </source>
</evidence>
<proteinExistence type="predicted"/>
<dbReference type="OrthoDB" id="7347529at2"/>
<accession>A0A4R7I351</accession>
<keyword evidence="2" id="KW-1185">Reference proteome</keyword>
<comment type="caution">
    <text evidence="1">The sequence shown here is derived from an EMBL/GenBank/DDBJ whole genome shotgun (WGS) entry which is preliminary data.</text>
</comment>
<dbReference type="Proteomes" id="UP000294558">
    <property type="component" value="Unassembled WGS sequence"/>
</dbReference>
<gene>
    <name evidence="1" type="ORF">BDK89_2574</name>
</gene>
<organism evidence="1 2">
    <name type="scientific">Ilumatobacter fluminis</name>
    <dbReference type="NCBI Taxonomy" id="467091"/>
    <lineage>
        <taxon>Bacteria</taxon>
        <taxon>Bacillati</taxon>
        <taxon>Actinomycetota</taxon>
        <taxon>Acidimicrobiia</taxon>
        <taxon>Acidimicrobiales</taxon>
        <taxon>Ilumatobacteraceae</taxon>
        <taxon>Ilumatobacter</taxon>
    </lineage>
</organism>
<dbReference type="RefSeq" id="WP_133869297.1">
    <property type="nucleotide sequence ID" value="NZ_SOAU01000001.1"/>
</dbReference>
<dbReference type="InterPro" id="IPR009467">
    <property type="entry name" value="Glycolipid-bd_prot_put"/>
</dbReference>
<dbReference type="SUPFAM" id="SSF159275">
    <property type="entry name" value="PA1994-like"/>
    <property type="match status" value="1"/>
</dbReference>